<evidence type="ECO:0008006" key="8">
    <source>
        <dbReference type="Google" id="ProtNLM"/>
    </source>
</evidence>
<evidence type="ECO:0000259" key="4">
    <source>
        <dbReference type="Pfam" id="PF14541"/>
    </source>
</evidence>
<dbReference type="Pfam" id="PF14543">
    <property type="entry name" value="TAXi_N"/>
    <property type="match status" value="1"/>
</dbReference>
<feature type="domain" description="Xylanase inhibitor C-terminal" evidence="4">
    <location>
        <begin position="177"/>
        <end position="243"/>
    </location>
</feature>
<evidence type="ECO:0000313" key="7">
    <source>
        <dbReference type="Proteomes" id="UP001152523"/>
    </source>
</evidence>
<feature type="domain" description="Xylanase inhibitor C-terminal" evidence="4">
    <location>
        <begin position="107"/>
        <end position="167"/>
    </location>
</feature>
<organism evidence="6 7">
    <name type="scientific">Cuscuta epithymum</name>
    <dbReference type="NCBI Taxonomy" id="186058"/>
    <lineage>
        <taxon>Eukaryota</taxon>
        <taxon>Viridiplantae</taxon>
        <taxon>Streptophyta</taxon>
        <taxon>Embryophyta</taxon>
        <taxon>Tracheophyta</taxon>
        <taxon>Spermatophyta</taxon>
        <taxon>Magnoliopsida</taxon>
        <taxon>eudicotyledons</taxon>
        <taxon>Gunneridae</taxon>
        <taxon>Pentapetalae</taxon>
        <taxon>asterids</taxon>
        <taxon>lamiids</taxon>
        <taxon>Solanales</taxon>
        <taxon>Convolvulaceae</taxon>
        <taxon>Cuscuteae</taxon>
        <taxon>Cuscuta</taxon>
        <taxon>Cuscuta subgen. Cuscuta</taxon>
    </lineage>
</organism>
<proteinExistence type="inferred from homology"/>
<comment type="similarity">
    <text evidence="1">Belongs to the peptidase A1 family.</text>
</comment>
<evidence type="ECO:0000256" key="2">
    <source>
        <dbReference type="ARBA" id="ARBA00022670"/>
    </source>
</evidence>
<keyword evidence="2" id="KW-0645">Protease</keyword>
<dbReference type="PANTHER" id="PTHR47967">
    <property type="entry name" value="OS07G0603500 PROTEIN-RELATED"/>
    <property type="match status" value="1"/>
</dbReference>
<reference evidence="6" key="1">
    <citation type="submission" date="2022-07" db="EMBL/GenBank/DDBJ databases">
        <authorList>
            <person name="Macas J."/>
            <person name="Novak P."/>
            <person name="Neumann P."/>
        </authorList>
    </citation>
    <scope>NUCLEOTIDE SEQUENCE</scope>
</reference>
<evidence type="ECO:0000256" key="1">
    <source>
        <dbReference type="ARBA" id="ARBA00007447"/>
    </source>
</evidence>
<dbReference type="InterPro" id="IPR032799">
    <property type="entry name" value="TAXi_C"/>
</dbReference>
<dbReference type="EMBL" id="CAMAPF010000106">
    <property type="protein sequence ID" value="CAH9099903.1"/>
    <property type="molecule type" value="Genomic_DNA"/>
</dbReference>
<evidence type="ECO:0000256" key="3">
    <source>
        <dbReference type="ARBA" id="ARBA00022801"/>
    </source>
</evidence>
<dbReference type="InterPro" id="IPR051708">
    <property type="entry name" value="Plant_Aspart_Prot_A1"/>
</dbReference>
<evidence type="ECO:0000259" key="5">
    <source>
        <dbReference type="Pfam" id="PF14543"/>
    </source>
</evidence>
<comment type="caution">
    <text evidence="6">The sequence shown here is derived from an EMBL/GenBank/DDBJ whole genome shotgun (WGS) entry which is preliminary data.</text>
</comment>
<dbReference type="Pfam" id="PF14541">
    <property type="entry name" value="TAXi_C"/>
    <property type="match status" value="2"/>
</dbReference>
<keyword evidence="7" id="KW-1185">Reference proteome</keyword>
<dbReference type="AlphaFoldDB" id="A0AAV0DJZ6"/>
<dbReference type="SUPFAM" id="SSF50630">
    <property type="entry name" value="Acid proteases"/>
    <property type="match status" value="1"/>
</dbReference>
<dbReference type="GO" id="GO:0008233">
    <property type="term" value="F:peptidase activity"/>
    <property type="evidence" value="ECO:0007669"/>
    <property type="project" value="UniProtKB-KW"/>
</dbReference>
<dbReference type="InterPro" id="IPR021109">
    <property type="entry name" value="Peptidase_aspartic_dom_sf"/>
</dbReference>
<name>A0AAV0DJZ6_9ASTE</name>
<evidence type="ECO:0000313" key="6">
    <source>
        <dbReference type="EMBL" id="CAH9099903.1"/>
    </source>
</evidence>
<dbReference type="Gene3D" id="2.40.70.10">
    <property type="entry name" value="Acid Proteases"/>
    <property type="match status" value="2"/>
</dbReference>
<feature type="domain" description="Xylanase inhibitor N-terminal" evidence="5">
    <location>
        <begin position="32"/>
        <end position="81"/>
    </location>
</feature>
<accession>A0AAV0DJZ6</accession>
<dbReference type="GO" id="GO:0005576">
    <property type="term" value="C:extracellular region"/>
    <property type="evidence" value="ECO:0007669"/>
    <property type="project" value="TreeGrafter"/>
</dbReference>
<protein>
    <recommendedName>
        <fullName evidence="8">Peptidase A1 domain-containing protein</fullName>
    </recommendedName>
</protein>
<dbReference type="InterPro" id="IPR032861">
    <property type="entry name" value="TAXi_N"/>
</dbReference>
<keyword evidence="3" id="KW-0378">Hydrolase</keyword>
<dbReference type="PANTHER" id="PTHR47967:SF128">
    <property type="entry name" value="ASPARTIC PROTEINASE CDR1-LIKE"/>
    <property type="match status" value="1"/>
</dbReference>
<gene>
    <name evidence="6" type="ORF">CEPIT_LOCUS15138</name>
</gene>
<dbReference type="GO" id="GO:0006508">
    <property type="term" value="P:proteolysis"/>
    <property type="evidence" value="ECO:0007669"/>
    <property type="project" value="UniProtKB-KW"/>
</dbReference>
<sequence>MGHGAGAILPQRALHLNRGTSRSRATGGPAFSHDSMTPHVPTGLVGLGRGKMSLVSQLNVSQFSYCLTDIAFYSVSTLTLGGGGGTSANKTARLLDSPQKLPYSSFYYVNVTGISVGAALLNLSKEVFQRDGEGRGGMIIDSRTALTYLPQIAFDAILEEAGKQLNVSVELVYTLQLSIHFDNNATLTVPSQNWLLVDYVAHKTFLLLDTISSDSSVPGILGNILQQNIMVTYDLAHSALSFEPKHCG</sequence>
<dbReference type="Proteomes" id="UP001152523">
    <property type="component" value="Unassembled WGS sequence"/>
</dbReference>